<sequence>MSRHSTLLVLGAAALLAGASVQAQNASQRAPVPPPPGINDPGPQAAPASTATAPSSSKGGLRGLPELPAVGSDGAQRDLRDDPPPTVDVRTVGKDRVEEYRINGKLYMVHVIPAHGVPQTYMADSDGVLQRQAGQPPVKPVYYTIYQWGGPPKKKDGDGK</sequence>
<evidence type="ECO:0000256" key="2">
    <source>
        <dbReference type="SAM" id="SignalP"/>
    </source>
</evidence>
<evidence type="ECO:0000313" key="4">
    <source>
        <dbReference type="EMBL" id="MBB6184474.1"/>
    </source>
</evidence>
<proteinExistence type="predicted"/>
<organism evidence="3 5">
    <name type="scientific">Oleiagrimonas soli</name>
    <dbReference type="NCBI Taxonomy" id="1543381"/>
    <lineage>
        <taxon>Bacteria</taxon>
        <taxon>Pseudomonadati</taxon>
        <taxon>Pseudomonadota</taxon>
        <taxon>Gammaproteobacteria</taxon>
        <taxon>Lysobacterales</taxon>
        <taxon>Rhodanobacteraceae</taxon>
        <taxon>Oleiagrimonas</taxon>
    </lineage>
</organism>
<evidence type="ECO:0000313" key="6">
    <source>
        <dbReference type="Proteomes" id="UP000560000"/>
    </source>
</evidence>
<evidence type="ECO:0000256" key="1">
    <source>
        <dbReference type="SAM" id="MobiDB-lite"/>
    </source>
</evidence>
<dbReference type="Pfam" id="PF11191">
    <property type="entry name" value="DUF2782"/>
    <property type="match status" value="1"/>
</dbReference>
<evidence type="ECO:0008006" key="7">
    <source>
        <dbReference type="Google" id="ProtNLM"/>
    </source>
</evidence>
<dbReference type="Gene3D" id="2.20.130.30">
    <property type="entry name" value="Protein of unknown function DUF2782"/>
    <property type="match status" value="1"/>
</dbReference>
<name>A0A099CYS1_9GAMM</name>
<comment type="caution">
    <text evidence="3">The sequence shown here is derived from an EMBL/GenBank/DDBJ whole genome shotgun (WGS) entry which is preliminary data.</text>
</comment>
<feature type="region of interest" description="Disordered" evidence="1">
    <location>
        <begin position="21"/>
        <end position="92"/>
    </location>
</feature>
<keyword evidence="5" id="KW-1185">Reference proteome</keyword>
<dbReference type="EMBL" id="JROI01000007">
    <property type="protein sequence ID" value="KGI78762.1"/>
    <property type="molecule type" value="Genomic_DNA"/>
</dbReference>
<keyword evidence="2" id="KW-0732">Signal</keyword>
<dbReference type="InterPro" id="IPR021357">
    <property type="entry name" value="DUF2782"/>
</dbReference>
<feature type="signal peptide" evidence="2">
    <location>
        <begin position="1"/>
        <end position="23"/>
    </location>
</feature>
<gene>
    <name evidence="4" type="ORF">HNQ86_001819</name>
    <name evidence="3" type="ORF">LF63_0102060</name>
</gene>
<dbReference type="RefSeq" id="WP_043099299.1">
    <property type="nucleotide sequence ID" value="NZ_JACHET010000001.1"/>
</dbReference>
<dbReference type="AlphaFoldDB" id="A0A099CYS1"/>
<dbReference type="Proteomes" id="UP000560000">
    <property type="component" value="Unassembled WGS sequence"/>
</dbReference>
<reference evidence="3 5" key="1">
    <citation type="submission" date="2014-09" db="EMBL/GenBank/DDBJ databases">
        <title>Xanthomonadaceae 3.5X direct submission.</title>
        <authorList>
            <person name="Fang T."/>
            <person name="Wang H."/>
        </authorList>
    </citation>
    <scope>NUCLEOTIDE SEQUENCE [LARGE SCALE GENOMIC DNA]</scope>
    <source>
        <strain evidence="3 5">3.5X</strain>
    </source>
</reference>
<protein>
    <recommendedName>
        <fullName evidence="7">DUF2782 domain-containing protein</fullName>
    </recommendedName>
</protein>
<evidence type="ECO:0000313" key="3">
    <source>
        <dbReference type="EMBL" id="KGI78762.1"/>
    </source>
</evidence>
<dbReference type="HOGENOM" id="CLU_1650406_0_0_6"/>
<evidence type="ECO:0000313" key="5">
    <source>
        <dbReference type="Proteomes" id="UP000029708"/>
    </source>
</evidence>
<reference evidence="4 6" key="2">
    <citation type="submission" date="2020-08" db="EMBL/GenBank/DDBJ databases">
        <title>Genomic Encyclopedia of Type Strains, Phase IV (KMG-IV): sequencing the most valuable type-strain genomes for metagenomic binning, comparative biology and taxonomic classification.</title>
        <authorList>
            <person name="Goeker M."/>
        </authorList>
    </citation>
    <scope>NUCLEOTIDE SEQUENCE [LARGE SCALE GENOMIC DNA]</scope>
    <source>
        <strain evidence="4 6">DSM 107085</strain>
    </source>
</reference>
<feature type="compositionally biased region" description="Low complexity" evidence="1">
    <location>
        <begin position="39"/>
        <end position="57"/>
    </location>
</feature>
<dbReference type="EMBL" id="JACHET010000001">
    <property type="protein sequence ID" value="MBB6184474.1"/>
    <property type="molecule type" value="Genomic_DNA"/>
</dbReference>
<feature type="chain" id="PRO_5036291041" description="DUF2782 domain-containing protein" evidence="2">
    <location>
        <begin position="24"/>
        <end position="160"/>
    </location>
</feature>
<dbReference type="Proteomes" id="UP000029708">
    <property type="component" value="Unassembled WGS sequence"/>
</dbReference>
<accession>A0A099CYS1</accession>